<comment type="catalytic activity">
    <reaction evidence="5 6">
        <text>adenine + H2O + H(+) = hypoxanthine + NH4(+)</text>
        <dbReference type="Rhea" id="RHEA:23688"/>
        <dbReference type="ChEBI" id="CHEBI:15377"/>
        <dbReference type="ChEBI" id="CHEBI:15378"/>
        <dbReference type="ChEBI" id="CHEBI:16708"/>
        <dbReference type="ChEBI" id="CHEBI:17368"/>
        <dbReference type="ChEBI" id="CHEBI:28938"/>
        <dbReference type="EC" id="3.5.4.2"/>
    </reaction>
</comment>
<dbReference type="PANTHER" id="PTHR11113:SF2">
    <property type="entry name" value="ADENINE DEAMINASE"/>
    <property type="match status" value="1"/>
</dbReference>
<keyword evidence="10" id="KW-1185">Reference proteome</keyword>
<dbReference type="EC" id="3.5.4.2" evidence="2 6"/>
<organism evidence="9 10">
    <name type="scientific">Oceanobacillus sojae</name>
    <dbReference type="NCBI Taxonomy" id="582851"/>
    <lineage>
        <taxon>Bacteria</taxon>
        <taxon>Bacillati</taxon>
        <taxon>Bacillota</taxon>
        <taxon>Bacilli</taxon>
        <taxon>Bacillales</taxon>
        <taxon>Bacillaceae</taxon>
        <taxon>Oceanobacillus</taxon>
    </lineage>
</organism>
<dbReference type="InterPro" id="IPR011059">
    <property type="entry name" value="Metal-dep_hydrolase_composite"/>
</dbReference>
<dbReference type="AlphaFoldDB" id="A0A511ZNY5"/>
<evidence type="ECO:0000259" key="7">
    <source>
        <dbReference type="Pfam" id="PF01979"/>
    </source>
</evidence>
<feature type="domain" description="Adenine deaminase C-terminal" evidence="8">
    <location>
        <begin position="414"/>
        <end position="579"/>
    </location>
</feature>
<dbReference type="Pfam" id="PF01979">
    <property type="entry name" value="Amidohydro_1"/>
    <property type="match status" value="1"/>
</dbReference>
<name>A0A511ZNY5_9BACI</name>
<evidence type="ECO:0000256" key="4">
    <source>
        <dbReference type="ARBA" id="ARBA00023211"/>
    </source>
</evidence>
<protein>
    <recommendedName>
        <fullName evidence="2 6">Adenine deaminase</fullName>
        <shortName evidence="6">Adenase</shortName>
        <shortName evidence="6">Adenine aminase</shortName>
        <ecNumber evidence="2 6">3.5.4.2</ecNumber>
    </recommendedName>
</protein>
<dbReference type="SUPFAM" id="SSF51556">
    <property type="entry name" value="Metallo-dependent hydrolases"/>
    <property type="match status" value="1"/>
</dbReference>
<dbReference type="InterPro" id="IPR006679">
    <property type="entry name" value="Adenine_deam"/>
</dbReference>
<evidence type="ECO:0000256" key="3">
    <source>
        <dbReference type="ARBA" id="ARBA00022801"/>
    </source>
</evidence>
<dbReference type="Gene3D" id="3.20.20.140">
    <property type="entry name" value="Metal-dependent hydrolases"/>
    <property type="match status" value="1"/>
</dbReference>
<reference evidence="9 10" key="1">
    <citation type="submission" date="2019-07" db="EMBL/GenBank/DDBJ databases">
        <title>Whole genome shotgun sequence of Oceanobacillus sojae NBRC 105379.</title>
        <authorList>
            <person name="Hosoyama A."/>
            <person name="Uohara A."/>
            <person name="Ohji S."/>
            <person name="Ichikawa N."/>
        </authorList>
    </citation>
    <scope>NUCLEOTIDE SEQUENCE [LARGE SCALE GENOMIC DNA]</scope>
    <source>
        <strain evidence="9 10">NBRC 105379</strain>
    </source>
</reference>
<gene>
    <name evidence="9" type="primary">ade_2</name>
    <name evidence="6" type="synonym">ade</name>
    <name evidence="9" type="ORF">OSO01_39050</name>
</gene>
<dbReference type="InterPro" id="IPR026912">
    <property type="entry name" value="Adenine_deam_C"/>
</dbReference>
<evidence type="ECO:0000256" key="6">
    <source>
        <dbReference type="HAMAP-Rule" id="MF_01518"/>
    </source>
</evidence>
<dbReference type="SUPFAM" id="SSF51338">
    <property type="entry name" value="Composite domain of metallo-dependent hydrolases"/>
    <property type="match status" value="1"/>
</dbReference>
<evidence type="ECO:0000256" key="1">
    <source>
        <dbReference type="ARBA" id="ARBA00006773"/>
    </source>
</evidence>
<evidence type="ECO:0000256" key="5">
    <source>
        <dbReference type="ARBA" id="ARBA00047720"/>
    </source>
</evidence>
<evidence type="ECO:0000256" key="2">
    <source>
        <dbReference type="ARBA" id="ARBA00012782"/>
    </source>
</evidence>
<dbReference type="Proteomes" id="UP000321558">
    <property type="component" value="Unassembled WGS sequence"/>
</dbReference>
<proteinExistence type="inferred from homology"/>
<evidence type="ECO:0000259" key="8">
    <source>
        <dbReference type="Pfam" id="PF13382"/>
    </source>
</evidence>
<dbReference type="GO" id="GO:0006146">
    <property type="term" value="P:adenine catabolic process"/>
    <property type="evidence" value="ECO:0007669"/>
    <property type="project" value="InterPro"/>
</dbReference>
<evidence type="ECO:0000313" key="9">
    <source>
        <dbReference type="EMBL" id="GEN89166.1"/>
    </source>
</evidence>
<comment type="similarity">
    <text evidence="1 6">Belongs to the metallo-dependent hydrolases superfamily. Adenine deaminase family.</text>
</comment>
<dbReference type="HAMAP" id="MF_01518">
    <property type="entry name" value="Adenine_deamin"/>
    <property type="match status" value="1"/>
</dbReference>
<dbReference type="EMBL" id="BJYM01000019">
    <property type="protein sequence ID" value="GEN89166.1"/>
    <property type="molecule type" value="Genomic_DNA"/>
</dbReference>
<dbReference type="Gene3D" id="2.30.40.10">
    <property type="entry name" value="Urease, subunit C, domain 1"/>
    <property type="match status" value="1"/>
</dbReference>
<keyword evidence="4 6" id="KW-0464">Manganese</keyword>
<accession>A0A511ZNY5</accession>
<comment type="cofactor">
    <cofactor evidence="6">
        <name>Mn(2+)</name>
        <dbReference type="ChEBI" id="CHEBI:29035"/>
    </cofactor>
</comment>
<keyword evidence="3 6" id="KW-0378">Hydrolase</keyword>
<comment type="caution">
    <text evidence="9">The sequence shown here is derived from an EMBL/GenBank/DDBJ whole genome shotgun (WGS) entry which is preliminary data.</text>
</comment>
<feature type="domain" description="Amidohydrolase-related" evidence="7">
    <location>
        <begin position="74"/>
        <end position="355"/>
    </location>
</feature>
<dbReference type="Pfam" id="PF13382">
    <property type="entry name" value="Adenine_deam_C"/>
    <property type="match status" value="1"/>
</dbReference>
<dbReference type="GO" id="GO:0000034">
    <property type="term" value="F:adenine deaminase activity"/>
    <property type="evidence" value="ECO:0007669"/>
    <property type="project" value="UniProtKB-UniRule"/>
</dbReference>
<sequence>MYSREQVVAAARGDIPMDTVIRGVQLVNVFTAEIYTADIGIKEDVFAAVARYTDNAPIFEIAGEKEIDGSGKFAVPGFIDCHVHIESTMVTPANFAKALIERGTTTAVIDPHEIANVLGVDGVKYMIEATKNLPIDILVTIPSAVPAVPGLETSGAVFGSDEIGMLLEEERVIGIAEIMDYIGVINQSERMTGIVEEGLKKGVYNEGHLPRTTGQNLDAYMSAGIDSDHESRSTEEIVEKLRQGMCVYIRESSVSQFADIAAEAWREVPYTTNLAMCTDDIEASDMYQGGQMNRVVRRCIEEGIPAPLAVRFATLNGAKRFNLRHRGGIGPGYIADFCLVNTLEDMDVTDVFTKGIHQVKGGKLINRIKTTTEILKEDTVKIPDIEVNDFNISMPNGMDSVRINTIEMTPIGTTVKGVLEISAKNGIIDKLPEGYVFASVVGRHGQGLKPFVGILKNAGLKTGAYATTLSHDSHNLVVVGTNAEDMYHAAKYLESSGGGLVLFDDGDVKAAIDLPVAGLMSDLPVETLAPAIINFNNIAIDMGVKVGRRAPSMAMSSLALTVIPEIRISNLGLVDVNKQQLLPLFVEG</sequence>
<dbReference type="InterPro" id="IPR032466">
    <property type="entry name" value="Metal_Hydrolase"/>
</dbReference>
<dbReference type="InterPro" id="IPR006680">
    <property type="entry name" value="Amidohydro-rel"/>
</dbReference>
<dbReference type="PANTHER" id="PTHR11113">
    <property type="entry name" value="N-ACETYLGLUCOSAMINE-6-PHOSPHATE DEACETYLASE"/>
    <property type="match status" value="1"/>
</dbReference>
<evidence type="ECO:0000313" key="10">
    <source>
        <dbReference type="Proteomes" id="UP000321558"/>
    </source>
</evidence>